<evidence type="ECO:0000313" key="3">
    <source>
        <dbReference type="EMBL" id="MDK2596173.1"/>
    </source>
</evidence>
<keyword evidence="4" id="KW-1185">Reference proteome</keyword>
<dbReference type="PANTHER" id="PTHR21240">
    <property type="entry name" value="2-AMINO-3-CARBOXYLMUCONATE-6-SEMIALDEHYDE DECARBOXYLASE"/>
    <property type="match status" value="1"/>
</dbReference>
<feature type="domain" description="Amidohydrolase-related" evidence="2">
    <location>
        <begin position="93"/>
        <end position="382"/>
    </location>
</feature>
<gene>
    <name evidence="3" type="ORF">QNM18_14015</name>
</gene>
<dbReference type="InterPro" id="IPR032465">
    <property type="entry name" value="ACMSD"/>
</dbReference>
<proteinExistence type="predicted"/>
<dbReference type="EMBL" id="JASJUT010000005">
    <property type="protein sequence ID" value="MDK2596173.1"/>
    <property type="molecule type" value="Genomic_DNA"/>
</dbReference>
<evidence type="ECO:0000313" key="4">
    <source>
        <dbReference type="Proteomes" id="UP001231915"/>
    </source>
</evidence>
<reference evidence="3 4" key="1">
    <citation type="submission" date="2023-05" db="EMBL/GenBank/DDBJ databases">
        <title>Pseudoalteromonas ardens sp. nov., Pseudoalteromonas obscura sp. nov., and Pseudoalteromonas umbrosa sp. nov., isolated from the coral Montipora capitata.</title>
        <authorList>
            <person name="Thomas E.M."/>
            <person name="Smith E.M."/>
            <person name="Papke E."/>
            <person name="Shlafstein M.D."/>
            <person name="Oline D.K."/>
            <person name="Videau P."/>
            <person name="Saw J.H."/>
            <person name="Strangman W.K."/>
            <person name="Ushijima B."/>
        </authorList>
    </citation>
    <scope>NUCLEOTIDE SEQUENCE [LARGE SCALE GENOMIC DNA]</scope>
    <source>
        <strain evidence="3 4">P94</strain>
    </source>
</reference>
<organism evidence="3 4">
    <name type="scientific">Pseudoalteromonas obscura</name>
    <dbReference type="NCBI Taxonomy" id="3048491"/>
    <lineage>
        <taxon>Bacteria</taxon>
        <taxon>Pseudomonadati</taxon>
        <taxon>Pseudomonadota</taxon>
        <taxon>Gammaproteobacteria</taxon>
        <taxon>Alteromonadales</taxon>
        <taxon>Pseudoalteromonadaceae</taxon>
        <taxon>Pseudoalteromonas</taxon>
    </lineage>
</organism>
<keyword evidence="1" id="KW-0456">Lyase</keyword>
<protein>
    <submittedName>
        <fullName evidence="3">Amidohydrolase family protein</fullName>
    </submittedName>
</protein>
<dbReference type="SUPFAM" id="SSF51556">
    <property type="entry name" value="Metallo-dependent hydrolases"/>
    <property type="match status" value="1"/>
</dbReference>
<dbReference type="InterPro" id="IPR006680">
    <property type="entry name" value="Amidohydro-rel"/>
</dbReference>
<dbReference type="Proteomes" id="UP001231915">
    <property type="component" value="Unassembled WGS sequence"/>
</dbReference>
<evidence type="ECO:0000259" key="2">
    <source>
        <dbReference type="Pfam" id="PF04909"/>
    </source>
</evidence>
<dbReference type="PANTHER" id="PTHR21240:SF28">
    <property type="entry name" value="ISO-OROTATE DECARBOXYLASE (EUROFUNG)"/>
    <property type="match status" value="1"/>
</dbReference>
<dbReference type="Gene3D" id="3.20.20.140">
    <property type="entry name" value="Metal-dependent hydrolases"/>
    <property type="match status" value="1"/>
</dbReference>
<dbReference type="Pfam" id="PF04909">
    <property type="entry name" value="Amidohydro_2"/>
    <property type="match status" value="1"/>
</dbReference>
<dbReference type="InterPro" id="IPR032466">
    <property type="entry name" value="Metal_Hydrolase"/>
</dbReference>
<sequence length="383" mass="43968">MTILIHDADRHVIETPDIWQDYVDTAEIKGFEYNLTYDTQHKAEQRALRLGQSARVVLPPTLKLGEYPLLNCWNEDIQIESAKVFHKSIDKRKRAAAPNTMLQDMDDTHIHSASLFPNVASYIINHQSISHQASIAYARGYNTWLYEYCSHNPVRLKGVGLISRHDPSSMISQLEAIEKMGWTSITMRPEIIAGHHLGSSAYNEFWQACEEKGISIAFHGGSNLQAPTAGTERYTSRFALHACSHFHEMQLAFLSLLDAGVLERHPKLKLGFFEAGSSWLLSWLWRLDNICYTEFPGLINNRIKMRPSEYFKRQCWVTIEMDEPCLAQVIKTIGHDRLLFGTDFPHPDHLHFDYTNLETQNADIKPAELVDILQHNPKQFFGY</sequence>
<comment type="caution">
    <text evidence="3">The sequence shown here is derived from an EMBL/GenBank/DDBJ whole genome shotgun (WGS) entry which is preliminary data.</text>
</comment>
<name>A0ABT7EMD1_9GAMM</name>
<accession>A0ABT7EMD1</accession>
<evidence type="ECO:0000256" key="1">
    <source>
        <dbReference type="ARBA" id="ARBA00023239"/>
    </source>
</evidence>
<dbReference type="RefSeq" id="WP_284137586.1">
    <property type="nucleotide sequence ID" value="NZ_JASJUT010000005.1"/>
</dbReference>